<dbReference type="AlphaFoldDB" id="A0A0K1Q2F9"/>
<dbReference type="KEGG" id="llu:AKJ09_06617"/>
<dbReference type="STRING" id="1391654.AKJ09_06617"/>
<accession>A0A0K1Q2F9</accession>
<dbReference type="Proteomes" id="UP000064967">
    <property type="component" value="Chromosome"/>
</dbReference>
<reference evidence="1 2" key="1">
    <citation type="submission" date="2015-08" db="EMBL/GenBank/DDBJ databases">
        <authorList>
            <person name="Babu N.S."/>
            <person name="Beckwith C.J."/>
            <person name="Beseler K.G."/>
            <person name="Brison A."/>
            <person name="Carone J.V."/>
            <person name="Caskin T.P."/>
            <person name="Diamond M."/>
            <person name="Durham M.E."/>
            <person name="Foxe J.M."/>
            <person name="Go M."/>
            <person name="Henderson B.A."/>
            <person name="Jones I.B."/>
            <person name="McGettigan J.A."/>
            <person name="Micheletti S.J."/>
            <person name="Nasrallah M.E."/>
            <person name="Ortiz D."/>
            <person name="Piller C.R."/>
            <person name="Privatt S.R."/>
            <person name="Schneider S.L."/>
            <person name="Sharp S."/>
            <person name="Smith T.C."/>
            <person name="Stanton J.D."/>
            <person name="Ullery H.E."/>
            <person name="Wilson R.J."/>
            <person name="Serrano M.G."/>
            <person name="Buck G."/>
            <person name="Lee V."/>
            <person name="Wang Y."/>
            <person name="Carvalho R."/>
            <person name="Voegtly L."/>
            <person name="Shi R."/>
            <person name="Duckworth R."/>
            <person name="Johnson A."/>
            <person name="Loviza R."/>
            <person name="Walstead R."/>
            <person name="Shah Z."/>
            <person name="Kiflezghi M."/>
            <person name="Wade K."/>
            <person name="Ball S.L."/>
            <person name="Bradley K.W."/>
            <person name="Asai D.J."/>
            <person name="Bowman C.A."/>
            <person name="Russell D.A."/>
            <person name="Pope W.H."/>
            <person name="Jacobs-Sera D."/>
            <person name="Hendrix R.W."/>
            <person name="Hatfull G.F."/>
        </authorList>
    </citation>
    <scope>NUCLEOTIDE SEQUENCE [LARGE SCALE GENOMIC DNA]</scope>
    <source>
        <strain evidence="1 2">DSM 27648</strain>
    </source>
</reference>
<dbReference type="EMBL" id="CP012333">
    <property type="protein sequence ID" value="AKU99953.1"/>
    <property type="molecule type" value="Genomic_DNA"/>
</dbReference>
<keyword evidence="2" id="KW-1185">Reference proteome</keyword>
<gene>
    <name evidence="1" type="ORF">AKJ09_06617</name>
</gene>
<proteinExistence type="predicted"/>
<evidence type="ECO:0000313" key="2">
    <source>
        <dbReference type="Proteomes" id="UP000064967"/>
    </source>
</evidence>
<protein>
    <submittedName>
        <fullName evidence="1">Uncharacterized protein</fullName>
    </submittedName>
</protein>
<evidence type="ECO:0000313" key="1">
    <source>
        <dbReference type="EMBL" id="AKU99953.1"/>
    </source>
</evidence>
<sequence>MTSDQLTCFENKSCDDIANAKDFASLCPGSGGGSQPTKPTAATCNSKTCAEGQYCAMAYDSASDSWKEGSCQTLPSDCATASVQDLCPCMKEHHCPSGSYSLKCSQADSALYFGCE</sequence>
<name>A0A0K1Q2F9_9BACT</name>
<organism evidence="1 2">
    <name type="scientific">Labilithrix luteola</name>
    <dbReference type="NCBI Taxonomy" id="1391654"/>
    <lineage>
        <taxon>Bacteria</taxon>
        <taxon>Pseudomonadati</taxon>
        <taxon>Myxococcota</taxon>
        <taxon>Polyangia</taxon>
        <taxon>Polyangiales</taxon>
        <taxon>Labilitrichaceae</taxon>
        <taxon>Labilithrix</taxon>
    </lineage>
</organism>